<evidence type="ECO:0000259" key="2">
    <source>
        <dbReference type="Pfam" id="PF00266"/>
    </source>
</evidence>
<name>A0A9K3L8Q9_9STRA</name>
<keyword evidence="4" id="KW-0032">Aminotransferase</keyword>
<feature type="region of interest" description="Disordered" evidence="1">
    <location>
        <begin position="813"/>
        <end position="881"/>
    </location>
</feature>
<evidence type="ECO:0000313" key="4">
    <source>
        <dbReference type="EMBL" id="KAG7356841.1"/>
    </source>
</evidence>
<dbReference type="Pfam" id="PF00266">
    <property type="entry name" value="Aminotran_5"/>
    <property type="match status" value="1"/>
</dbReference>
<dbReference type="PANTHER" id="PTHR43686:SF1">
    <property type="entry name" value="AMINOTRAN_5 DOMAIN-CONTAINING PROTEIN"/>
    <property type="match status" value="1"/>
</dbReference>
<dbReference type="CDD" id="cd24138">
    <property type="entry name" value="TtcA-like"/>
    <property type="match status" value="1"/>
</dbReference>
<gene>
    <name evidence="4" type="ORF">IV203_001527</name>
</gene>
<dbReference type="Proteomes" id="UP000693970">
    <property type="component" value="Unassembled WGS sequence"/>
</dbReference>
<sequence>MTSFNVDNHGDDPETLLESGCSLREQAHEDDFQQVKSDLHQAPEWNNFVRSRNDTTTIPSIPESAPPEDSATFSVESILSSDAFQSIRDHVVADMIGHEQSFHSALEWKAGSPLKVPLVYCDFTASSRPIGSIEEYLQTTCVPFYGNTHTNTSITGSQSSAFVSEARQIIAEACNAKISGKASQDVVLFAGNGTTACVHLLIDCLGLKHFHQHDDNTKNADKPLVILGPFEHHSNMLPWRELGTVDIETVAYQNGTIDLKDLERILKRHEKRNSIKIGSFAAASNLTGTVVDDLAITALLHQYGALSVWDYATGASYLDMNMNPTMPNVSGYSVAAFAKDAIFFSGHKLLGGVGTPGVLIIKKKLVSTLNPPENCGGGTVFYVTQDHHRFLSNRMERYEGGTPNVMGIWRLGLAFRYKLSLKASVAKVAAALGYQRVSPMGPYSLLPSFDIERAKNIQKRLKEIPNVVLLDGHAPEDIPKVPIFSFLVKCGRRFLHYNYVCALLNDLFGIQSRGGCQCAGPYAQLLLGLTQVNNEQFHSNKAVEDWLVRTKDELLRPGATRLSLPALGTSQHQEEYVIQAIQWVARNGWKMMHVYRCNHRSGEWRHMSRPGAPLGSRGDRIWLSQFRLKAIKPREEESNPKATESPISLHDALANANSILEIVLNDQSSIAQALKMVGEEEMDSPLRWYVYPKDVARYVRERADDVPGTFEPKDIQGAIHPLASKRCHSIASHDEVSDMISLAPPEDIGSERVDLSIGMHFRDGEHSGEAPLEEIVAGFEDGELSELCQVFDVALDEWVTISSFIDRLAISKPSETTPAQMPSENGMNEETDDRRVEADDTHHSERAVPYYHDDDDDDATALLNKNDKKKPARDSSSWGKGDIQSIDAMKTKVGESSPVLDARKTMGLRTKKVGHVQPPPKLMRTVTQAIVQWDMLEDGDRLLLGLSGGKDSLSLLHVLLEFQRKLPIQFDIEVCTIDPMTPSFDPSPLIPYVESLGLKYHYIQDDIVERASSAGKDGKLVSSLCAYCARMKRGNLYACARANNCNKLVLAQHLDDLAESFMMSVMHNGFLRTMKANYRINAGDLSVIRPLAYCREALMTDFARKANLPIINENCPACFEEPKERARMKKLLAKEETLYPNFYDNIKRAIMPLLHDDATAILRSYTDEALAKTRREGKGKRASGRYTSTADRPEEPIHSMSLNSDSMSRRSLELATEEEVIRELARRRAERCRLAGAMAPRTQEPREDPTGQVCSLNGGNGSIPCYELME</sequence>
<dbReference type="EMBL" id="JAGRRH010000015">
    <property type="protein sequence ID" value="KAG7356841.1"/>
    <property type="molecule type" value="Genomic_DNA"/>
</dbReference>
<keyword evidence="4" id="KW-0808">Transferase</keyword>
<organism evidence="4 5">
    <name type="scientific">Nitzschia inconspicua</name>
    <dbReference type="NCBI Taxonomy" id="303405"/>
    <lineage>
        <taxon>Eukaryota</taxon>
        <taxon>Sar</taxon>
        <taxon>Stramenopiles</taxon>
        <taxon>Ochrophyta</taxon>
        <taxon>Bacillariophyta</taxon>
        <taxon>Bacillariophyceae</taxon>
        <taxon>Bacillariophycidae</taxon>
        <taxon>Bacillariales</taxon>
        <taxon>Bacillariaceae</taxon>
        <taxon>Nitzschia</taxon>
    </lineage>
</organism>
<comment type="caution">
    <text evidence="4">The sequence shown here is derived from an EMBL/GenBank/DDBJ whole genome shotgun (WGS) entry which is preliminary data.</text>
</comment>
<reference evidence="4" key="2">
    <citation type="submission" date="2021-04" db="EMBL/GenBank/DDBJ databases">
        <authorList>
            <person name="Podell S."/>
        </authorList>
    </citation>
    <scope>NUCLEOTIDE SEQUENCE</scope>
    <source>
        <strain evidence="4">Hildebrandi</strain>
    </source>
</reference>
<dbReference type="InterPro" id="IPR000192">
    <property type="entry name" value="Aminotrans_V_dom"/>
</dbReference>
<dbReference type="OrthoDB" id="420046at2759"/>
<dbReference type="GO" id="GO:0008483">
    <property type="term" value="F:transaminase activity"/>
    <property type="evidence" value="ECO:0007669"/>
    <property type="project" value="UniProtKB-KW"/>
</dbReference>
<evidence type="ECO:0000256" key="1">
    <source>
        <dbReference type="SAM" id="MobiDB-lite"/>
    </source>
</evidence>
<protein>
    <submittedName>
        <fullName evidence="4">Aminotransferase</fullName>
    </submittedName>
</protein>
<reference evidence="4" key="1">
    <citation type="journal article" date="2021" name="Sci. Rep.">
        <title>Diploid genomic architecture of Nitzschia inconspicua, an elite biomass production diatom.</title>
        <authorList>
            <person name="Oliver A."/>
            <person name="Podell S."/>
            <person name="Pinowska A."/>
            <person name="Traller J.C."/>
            <person name="Smith S.R."/>
            <person name="McClure R."/>
            <person name="Beliaev A."/>
            <person name="Bohutskyi P."/>
            <person name="Hill E.A."/>
            <person name="Rabines A."/>
            <person name="Zheng H."/>
            <person name="Allen L.Z."/>
            <person name="Kuo A."/>
            <person name="Grigoriev I.V."/>
            <person name="Allen A.E."/>
            <person name="Hazlebeck D."/>
            <person name="Allen E.E."/>
        </authorList>
    </citation>
    <scope>NUCLEOTIDE SEQUENCE</scope>
    <source>
        <strain evidence="4">Hildebrandi</strain>
    </source>
</reference>
<dbReference type="Pfam" id="PF01171">
    <property type="entry name" value="ATP_bind_3"/>
    <property type="match status" value="1"/>
</dbReference>
<proteinExistence type="predicted"/>
<dbReference type="PANTHER" id="PTHR43686">
    <property type="entry name" value="SULFURTRANSFERASE-RELATED"/>
    <property type="match status" value="1"/>
</dbReference>
<feature type="compositionally biased region" description="Polar residues" evidence="1">
    <location>
        <begin position="813"/>
        <end position="828"/>
    </location>
</feature>
<keyword evidence="5" id="KW-1185">Reference proteome</keyword>
<dbReference type="InterPro" id="IPR011063">
    <property type="entry name" value="TilS/TtcA_N"/>
</dbReference>
<accession>A0A9K3L8Q9</accession>
<feature type="domain" description="tRNA(Ile)-lysidine/2-thiocytidine synthase N-terminal" evidence="3">
    <location>
        <begin position="942"/>
        <end position="1111"/>
    </location>
</feature>
<evidence type="ECO:0000313" key="5">
    <source>
        <dbReference type="Proteomes" id="UP000693970"/>
    </source>
</evidence>
<evidence type="ECO:0000259" key="3">
    <source>
        <dbReference type="Pfam" id="PF01171"/>
    </source>
</evidence>
<dbReference type="AlphaFoldDB" id="A0A9K3L8Q9"/>
<feature type="region of interest" description="Disordered" evidence="1">
    <location>
        <begin position="1172"/>
        <end position="1210"/>
    </location>
</feature>
<feature type="compositionally biased region" description="Basic and acidic residues" evidence="1">
    <location>
        <begin position="832"/>
        <end position="846"/>
    </location>
</feature>
<feature type="domain" description="Aminotransferase class V" evidence="2">
    <location>
        <begin position="119"/>
        <end position="419"/>
    </location>
</feature>